<dbReference type="PANTHER" id="PTHR11014:SF98">
    <property type="entry name" value="N-ACETYLDIAMINOPIMELATE DEACETYLASE"/>
    <property type="match status" value="1"/>
</dbReference>
<dbReference type="NCBIfam" id="TIGR01891">
    <property type="entry name" value="amidohydrolases"/>
    <property type="match status" value="1"/>
</dbReference>
<evidence type="ECO:0000313" key="3">
    <source>
        <dbReference type="Proteomes" id="UP000664857"/>
    </source>
</evidence>
<feature type="domain" description="Peptidase M20 dimerisation" evidence="1">
    <location>
        <begin position="154"/>
        <end position="245"/>
    </location>
</feature>
<gene>
    <name evidence="2" type="ORF">DOK76_02015</name>
</gene>
<dbReference type="Pfam" id="PF01546">
    <property type="entry name" value="Peptidase_M20"/>
    <property type="match status" value="1"/>
</dbReference>
<dbReference type="InterPro" id="IPR011650">
    <property type="entry name" value="Peptidase_M20_dimer"/>
</dbReference>
<dbReference type="CDD" id="cd05670">
    <property type="entry name" value="M20_Acy1_YkuR-like"/>
    <property type="match status" value="1"/>
</dbReference>
<name>A0ABS3HPZ9_9ENTE</name>
<dbReference type="Proteomes" id="UP000664857">
    <property type="component" value="Unassembled WGS sequence"/>
</dbReference>
<organism evidence="2 3">
    <name type="scientific">Candidatus Vagococcus giribetii</name>
    <dbReference type="NCBI Taxonomy" id="2230876"/>
    <lineage>
        <taxon>Bacteria</taxon>
        <taxon>Bacillati</taxon>
        <taxon>Bacillota</taxon>
        <taxon>Bacilli</taxon>
        <taxon>Lactobacillales</taxon>
        <taxon>Enterococcaceae</taxon>
        <taxon>Vagococcus</taxon>
    </lineage>
</organism>
<evidence type="ECO:0000313" key="2">
    <source>
        <dbReference type="EMBL" id="MBO0475827.1"/>
    </source>
</evidence>
<dbReference type="EMBL" id="JAFLVX010000006">
    <property type="protein sequence ID" value="MBO0475827.1"/>
    <property type="molecule type" value="Genomic_DNA"/>
</dbReference>
<dbReference type="SUPFAM" id="SSF53187">
    <property type="entry name" value="Zn-dependent exopeptidases"/>
    <property type="match status" value="1"/>
</dbReference>
<dbReference type="InterPro" id="IPR036264">
    <property type="entry name" value="Bact_exopeptidase_dim_dom"/>
</dbReference>
<dbReference type="Gene3D" id="3.30.70.360">
    <property type="match status" value="1"/>
</dbReference>
<dbReference type="PANTHER" id="PTHR11014">
    <property type="entry name" value="PEPTIDASE M20 FAMILY MEMBER"/>
    <property type="match status" value="1"/>
</dbReference>
<dbReference type="Gene3D" id="3.40.630.10">
    <property type="entry name" value="Zn peptidases"/>
    <property type="match status" value="1"/>
</dbReference>
<dbReference type="InterPro" id="IPR002933">
    <property type="entry name" value="Peptidase_M20"/>
</dbReference>
<protein>
    <submittedName>
        <fullName evidence="2">N-acetyldiaminopimelate deacetylase</fullName>
    </submittedName>
</protein>
<reference evidence="2 3" key="1">
    <citation type="submission" date="2021-03" db="EMBL/GenBank/DDBJ databases">
        <title>Enterococcal diversity collection.</title>
        <authorList>
            <person name="Gilmore M.S."/>
            <person name="Schwartzman J."/>
            <person name="Van Tyne D."/>
            <person name="Martin M."/>
            <person name="Earl A.M."/>
            <person name="Manson A.L."/>
            <person name="Straub T."/>
            <person name="Salamzade R."/>
            <person name="Saavedra J."/>
            <person name="Lebreton F."/>
            <person name="Prichula J."/>
            <person name="Schaufler K."/>
            <person name="Gaca A."/>
            <person name="Sgardioli B."/>
            <person name="Wagenaar J."/>
            <person name="Strong T."/>
        </authorList>
    </citation>
    <scope>NUCLEOTIDE SEQUENCE [LARGE SCALE GENOMIC DNA]</scope>
    <source>
        <strain evidence="2 3">DIV0080</strain>
    </source>
</reference>
<dbReference type="PIRSF" id="PIRSF005962">
    <property type="entry name" value="Pept_M20D_amidohydro"/>
    <property type="match status" value="1"/>
</dbReference>
<dbReference type="InterPro" id="IPR017439">
    <property type="entry name" value="Amidohydrolase"/>
</dbReference>
<keyword evidence="3" id="KW-1185">Reference proteome</keyword>
<comment type="caution">
    <text evidence="2">The sequence shown here is derived from an EMBL/GenBank/DDBJ whole genome shotgun (WGS) entry which is preliminary data.</text>
</comment>
<dbReference type="SUPFAM" id="SSF55031">
    <property type="entry name" value="Bacterial exopeptidase dimerisation domain"/>
    <property type="match status" value="1"/>
</dbReference>
<accession>A0ABS3HPZ9</accession>
<evidence type="ECO:0000259" key="1">
    <source>
        <dbReference type="Pfam" id="PF07687"/>
    </source>
</evidence>
<proteinExistence type="predicted"/>
<sequence length="356" mass="39658">MEEYKTTEYLLFILKGFPQDRLEIVTQDTAIVVVVKGKNSQKRIGWRTDIDGLPIKELTGLPFASTHPGKMHACGHDFHMTITLGLIKKALEEESKNDRVFFFQPAEENLSGAKVYYDNGFFKEQQADEIYALHVAPNLPSNLVGSLNGTLFAGACRFVVTFIGKEGHAAFPHEANDTIVAAASFVSQIQTIISRNVDPMESAVITFGEFNGGIADNVVAGKTVLTGTIRALTHEVNELTQVRMTEIAAGIALSFGCKVDVHLEQFGYVPVVNHPELTIDFMDYMKNTSLLTFKEVKEAMTAEDFGYLLSKMPGTMFWYGVNSEYGLHHGKFNPDERTLIVAVEEIHQFLTHRDKQ</sequence>
<dbReference type="Pfam" id="PF07687">
    <property type="entry name" value="M20_dimer"/>
    <property type="match status" value="1"/>
</dbReference>